<comment type="caution">
    <text evidence="5">The sequence shown here is derived from an EMBL/GenBank/DDBJ whole genome shotgun (WGS) entry which is preliminary data.</text>
</comment>
<feature type="domain" description="HTH araC/xylS-type" evidence="4">
    <location>
        <begin position="159"/>
        <end position="255"/>
    </location>
</feature>
<evidence type="ECO:0000256" key="3">
    <source>
        <dbReference type="ARBA" id="ARBA00023163"/>
    </source>
</evidence>
<keyword evidence="2" id="KW-0238">DNA-binding</keyword>
<dbReference type="SMART" id="SM00342">
    <property type="entry name" value="HTH_ARAC"/>
    <property type="match status" value="1"/>
</dbReference>
<keyword evidence="6" id="KW-1185">Reference proteome</keyword>
<reference evidence="5 6" key="1">
    <citation type="submission" date="2021-12" db="EMBL/GenBank/DDBJ databases">
        <title>Genome seq of p7.</title>
        <authorList>
            <person name="Seo T."/>
        </authorList>
    </citation>
    <scope>NUCLEOTIDE SEQUENCE [LARGE SCALE GENOMIC DNA]</scope>
    <source>
        <strain evidence="5 6">P7</strain>
    </source>
</reference>
<evidence type="ECO:0000313" key="5">
    <source>
        <dbReference type="EMBL" id="MCE4540635.1"/>
    </source>
</evidence>
<keyword evidence="3" id="KW-0804">Transcription</keyword>
<dbReference type="PANTHER" id="PTHR46796">
    <property type="entry name" value="HTH-TYPE TRANSCRIPTIONAL ACTIVATOR RHAS-RELATED"/>
    <property type="match status" value="1"/>
</dbReference>
<evidence type="ECO:0000313" key="6">
    <source>
        <dbReference type="Proteomes" id="UP001201463"/>
    </source>
</evidence>
<evidence type="ECO:0000256" key="2">
    <source>
        <dbReference type="ARBA" id="ARBA00023125"/>
    </source>
</evidence>
<dbReference type="Pfam" id="PF12833">
    <property type="entry name" value="HTH_18"/>
    <property type="match status" value="1"/>
</dbReference>
<accession>A0ABS8XLQ6</accession>
<dbReference type="InterPro" id="IPR050204">
    <property type="entry name" value="AraC_XylS_family_regulators"/>
</dbReference>
<dbReference type="PANTHER" id="PTHR46796:SF15">
    <property type="entry name" value="BLL1074 PROTEIN"/>
    <property type="match status" value="1"/>
</dbReference>
<sequence>MKLIRSDVSAPGGLIEGLAVLRVDQPLQRTLVAESRLSVGVRIGGCARQWRQWRQGGWETLPRFTLTGVHCTSRTIHTSAGGVLVLAHLHPAAAAALGVDARRIVERSVDLSSLWPVRQLEALGDSLAGAPDDAARMRLLESAVAERILAGPAVDALVFAAVDRIRRDLAEIRISALAQALGVSVDTLERRFTAGVGVSPKRYARAARLRSAVLSYAADMTLTDVAMGAGYYDQSHFVREMQRATGEAPARLLPPGRYC</sequence>
<evidence type="ECO:0000256" key="1">
    <source>
        <dbReference type="ARBA" id="ARBA00023015"/>
    </source>
</evidence>
<organism evidence="5 6">
    <name type="scientific">Pelomonas caseinilytica</name>
    <dbReference type="NCBI Taxonomy" id="2906763"/>
    <lineage>
        <taxon>Bacteria</taxon>
        <taxon>Pseudomonadati</taxon>
        <taxon>Pseudomonadota</taxon>
        <taxon>Betaproteobacteria</taxon>
        <taxon>Burkholderiales</taxon>
        <taxon>Sphaerotilaceae</taxon>
        <taxon>Roseateles</taxon>
    </lineage>
</organism>
<keyword evidence="1" id="KW-0805">Transcription regulation</keyword>
<dbReference type="PROSITE" id="PS01124">
    <property type="entry name" value="HTH_ARAC_FAMILY_2"/>
    <property type="match status" value="1"/>
</dbReference>
<dbReference type="InterPro" id="IPR018060">
    <property type="entry name" value="HTH_AraC"/>
</dbReference>
<protein>
    <submittedName>
        <fullName evidence="5">AraC family transcriptional regulator</fullName>
    </submittedName>
</protein>
<dbReference type="Proteomes" id="UP001201463">
    <property type="component" value="Unassembled WGS sequence"/>
</dbReference>
<name>A0ABS8XLQ6_9BURK</name>
<dbReference type="Gene3D" id="1.10.10.60">
    <property type="entry name" value="Homeodomain-like"/>
    <property type="match status" value="1"/>
</dbReference>
<evidence type="ECO:0000259" key="4">
    <source>
        <dbReference type="PROSITE" id="PS01124"/>
    </source>
</evidence>
<dbReference type="RefSeq" id="WP_233395209.1">
    <property type="nucleotide sequence ID" value="NZ_JAJTWT010000020.1"/>
</dbReference>
<proteinExistence type="predicted"/>
<dbReference type="EMBL" id="JAJTWT010000020">
    <property type="protein sequence ID" value="MCE4540635.1"/>
    <property type="molecule type" value="Genomic_DNA"/>
</dbReference>
<gene>
    <name evidence="5" type="ORF">LXT12_25705</name>
</gene>